<dbReference type="RefSeq" id="XP_009161290.1">
    <property type="nucleotide sequence ID" value="XM_009163042.1"/>
</dbReference>
<dbReference type="InParanoid" id="H6CAN2"/>
<dbReference type="HOGENOM" id="CLU_000288_31_6_1"/>
<sequence length="191" mass="21769">MDSADSQDMIVVHPPPGTRYLSHGFAAHLYVTLDREFVIKRPKGFVGYDDSWDIFRGLVDNERKIYERLGDHDGVIGYRGYDETSGSIQLVCASDGDLTDFIHNRPKPDQTIRSQMMRHIADTLLYIYSRNVAIQDIKTDNVLMHHGMPKICDFTQGILYPLTEKMRDVCPKEVLNRDLLGLGCVLYSIST</sequence>
<name>H6CAN2_EXODN</name>
<dbReference type="Pfam" id="PF00069">
    <property type="entry name" value="Pkinase"/>
    <property type="match status" value="1"/>
</dbReference>
<dbReference type="EMBL" id="JH226137">
    <property type="protein sequence ID" value="EHY60829.1"/>
    <property type="molecule type" value="Genomic_DNA"/>
</dbReference>
<dbReference type="InterPro" id="IPR045269">
    <property type="entry name" value="Atg1-like"/>
</dbReference>
<evidence type="ECO:0000313" key="4">
    <source>
        <dbReference type="EMBL" id="EHY60829.1"/>
    </source>
</evidence>
<evidence type="ECO:0000256" key="1">
    <source>
        <dbReference type="ARBA" id="ARBA00004623"/>
    </source>
</evidence>
<dbReference type="GeneID" id="20313412"/>
<gene>
    <name evidence="4" type="ORF">HMPREF1120_08773</name>
</gene>
<dbReference type="InterPro" id="IPR011009">
    <property type="entry name" value="Kinase-like_dom_sf"/>
</dbReference>
<dbReference type="VEuPathDB" id="FungiDB:HMPREF1120_08773"/>
<dbReference type="PROSITE" id="PS50011">
    <property type="entry name" value="PROTEIN_KINASE_DOM"/>
    <property type="match status" value="1"/>
</dbReference>
<evidence type="ECO:0000256" key="2">
    <source>
        <dbReference type="ARBA" id="ARBA00030237"/>
    </source>
</evidence>
<dbReference type="GO" id="GO:0004674">
    <property type="term" value="F:protein serine/threonine kinase activity"/>
    <property type="evidence" value="ECO:0007669"/>
    <property type="project" value="InterPro"/>
</dbReference>
<dbReference type="GO" id="GO:0010506">
    <property type="term" value="P:regulation of autophagy"/>
    <property type="evidence" value="ECO:0007669"/>
    <property type="project" value="InterPro"/>
</dbReference>
<keyword evidence="5" id="KW-1185">Reference proteome</keyword>
<dbReference type="STRING" id="858893.H6CAN2"/>
<dbReference type="GO" id="GO:0034045">
    <property type="term" value="C:phagophore assembly site membrane"/>
    <property type="evidence" value="ECO:0007669"/>
    <property type="project" value="UniProtKB-SubCell"/>
</dbReference>
<proteinExistence type="predicted"/>
<comment type="subcellular location">
    <subcellularLocation>
        <location evidence="1">Preautophagosomal structure membrane</location>
        <topology evidence="1">Peripheral membrane protein</topology>
    </subcellularLocation>
</comment>
<evidence type="ECO:0000313" key="5">
    <source>
        <dbReference type="Proteomes" id="UP000007304"/>
    </source>
</evidence>
<dbReference type="Gene3D" id="1.10.510.10">
    <property type="entry name" value="Transferase(Phosphotransferase) domain 1"/>
    <property type="match status" value="1"/>
</dbReference>
<evidence type="ECO:0000259" key="3">
    <source>
        <dbReference type="PROSITE" id="PS50011"/>
    </source>
</evidence>
<organism evidence="4 5">
    <name type="scientific">Exophiala dermatitidis (strain ATCC 34100 / CBS 525.76 / NIH/UT8656)</name>
    <name type="common">Black yeast</name>
    <name type="synonym">Wangiella dermatitidis</name>
    <dbReference type="NCBI Taxonomy" id="858893"/>
    <lineage>
        <taxon>Eukaryota</taxon>
        <taxon>Fungi</taxon>
        <taxon>Dikarya</taxon>
        <taxon>Ascomycota</taxon>
        <taxon>Pezizomycotina</taxon>
        <taxon>Eurotiomycetes</taxon>
        <taxon>Chaetothyriomycetidae</taxon>
        <taxon>Chaetothyriales</taxon>
        <taxon>Herpotrichiellaceae</taxon>
        <taxon>Exophiala</taxon>
    </lineage>
</organism>
<feature type="domain" description="Protein kinase" evidence="3">
    <location>
        <begin position="15"/>
        <end position="191"/>
    </location>
</feature>
<dbReference type="InterPro" id="IPR000719">
    <property type="entry name" value="Prot_kinase_dom"/>
</dbReference>
<dbReference type="SUPFAM" id="SSF56112">
    <property type="entry name" value="Protein kinase-like (PK-like)"/>
    <property type="match status" value="1"/>
</dbReference>
<dbReference type="PANTHER" id="PTHR24348">
    <property type="entry name" value="SERINE/THREONINE-PROTEIN KINASE UNC-51-RELATED"/>
    <property type="match status" value="1"/>
</dbReference>
<dbReference type="Proteomes" id="UP000007304">
    <property type="component" value="Unassembled WGS sequence"/>
</dbReference>
<dbReference type="AlphaFoldDB" id="H6CAN2"/>
<dbReference type="GO" id="GO:0005524">
    <property type="term" value="F:ATP binding"/>
    <property type="evidence" value="ECO:0007669"/>
    <property type="project" value="InterPro"/>
</dbReference>
<reference evidence="4" key="1">
    <citation type="submission" date="2011-07" db="EMBL/GenBank/DDBJ databases">
        <title>The Genome Sequence of Exophiala (Wangiella) dermatitidis NIH/UT8656.</title>
        <authorList>
            <consortium name="The Broad Institute Genome Sequencing Platform"/>
            <person name="Cuomo C."/>
            <person name="Wang Z."/>
            <person name="Hunicke-Smith S."/>
            <person name="Szanislo P.J."/>
            <person name="Earl A."/>
            <person name="Young S.K."/>
            <person name="Zeng Q."/>
            <person name="Gargeya S."/>
            <person name="Fitzgerald M."/>
            <person name="Haas B."/>
            <person name="Abouelleil A."/>
            <person name="Alvarado L."/>
            <person name="Arachchi H.M."/>
            <person name="Berlin A."/>
            <person name="Brown A."/>
            <person name="Chapman S.B."/>
            <person name="Chen Z."/>
            <person name="Dunbar C."/>
            <person name="Freedman E."/>
            <person name="Gearin G."/>
            <person name="Gellesch M."/>
            <person name="Goldberg J."/>
            <person name="Griggs A."/>
            <person name="Gujja S."/>
            <person name="Heiman D."/>
            <person name="Howarth C."/>
            <person name="Larson L."/>
            <person name="Lui A."/>
            <person name="MacDonald P.J.P."/>
            <person name="Montmayeur A."/>
            <person name="Murphy C."/>
            <person name="Neiman D."/>
            <person name="Pearson M."/>
            <person name="Priest M."/>
            <person name="Roberts A."/>
            <person name="Saif S."/>
            <person name="Shea T."/>
            <person name="Shenoy N."/>
            <person name="Sisk P."/>
            <person name="Stolte C."/>
            <person name="Sykes S."/>
            <person name="Wortman J."/>
            <person name="Nusbaum C."/>
            <person name="Birren B."/>
        </authorList>
    </citation>
    <scope>NUCLEOTIDE SEQUENCE</scope>
    <source>
        <strain evidence="4">NIH/UT8656</strain>
    </source>
</reference>
<protein>
    <recommendedName>
        <fullName evidence="2">Autophagy-related protein 1</fullName>
    </recommendedName>
</protein>
<accession>H6CAN2</accession>